<reference evidence="2 3" key="1">
    <citation type="submission" date="2016-05" db="EMBL/GenBank/DDBJ databases">
        <title>Genome Sequence of Pseudomonas citronellolis Strain SJTE-3, an Estrogens and Persistent Organic Pollutants degradation strain.</title>
        <authorList>
            <person name="Liang R."/>
        </authorList>
    </citation>
    <scope>NUCLEOTIDE SEQUENCE [LARGE SCALE GENOMIC DNA]</scope>
    <source>
        <strain evidence="2 3">SJTE-3</strain>
    </source>
</reference>
<dbReference type="AlphaFoldDB" id="A0A1A9KBB1"/>
<protein>
    <submittedName>
        <fullName evidence="2">Malto-oligosyltrehalose synthase</fullName>
    </submittedName>
</protein>
<dbReference type="InterPro" id="IPR017853">
    <property type="entry name" value="GH"/>
</dbReference>
<sequence length="916" mass="102909">MNAIRATLRLQFNRDFTLDDALPWLDYFAELGISHLYASPLLTAQPGSGHGYDVVDPTRINPELGGEAALRRLVGGLRLRGMGLIVDSVANHMRIGQANPWWQDVLKWGLASPYAHFFDIHWRSDDPLLDRQVLLPCLGGDYLDELQAGRIRLGFAEHAGCFQLHYGEHCFPVCPATYGMILVHAEEGPLYELAPRFTELRGHPQARVLTTALCRRLAALLGDSALRERLLGFYRVNEGRDWRPLHRLLEHQHYRLANWRVAADDINWRRFFDINELVGLRVELPDVFGACHAYLLQLMQEGLVDGLRIDHVDGLADPRGYCRRLRRAFHDGAAPLYVEKILAPGEHLPADWQADGTSGYDFMNQVSLLQHDPRGEIPLRALWEQTSGRRQGFDEERLAAREWVLRGAFAGDLEGMAQELWQLARTDLASRDLPLGSIRRALFQLLRAFPVYRSYAGACGRSAQDRRYFEQARALAAERLDEHDRRTLAWLDRVLGGEPLRAVPPGPLRQKRRQVLARFQQLTPPIAAKALEDTTCYRHAAALGRNDVGFDPQRLAAPAADFHAACQARLAEYPRALLATASHDHKRGEDCRARLAALSERAPWFAEQVAQWRPLAAALRHPETPHAPSGGDELILYQCLLASWPHDLAEDAAEGLRAYHARIAQWQLKALREAKLETDWSAPVLAYESACADFLDALLLQPAGQALRQAIAAAARALMPAGALNGLAQCLLRCTTPGVPDLYQGCEFWDFSLVDPDNRRAPDYAQRQAALQAQPDWPQLLQHWRDGRIKQALLRQALQLRRRWPRLFSHGSYQPLELHGEHAGCLFGFLRSQDGRHLLVLVPRLCAGLLEDRPQVPPERWGDTRVRLPAELAGRHWQGLAAGHRDDGGELAVAGLLGELPVNLLISADEHQEASP</sequence>
<evidence type="ECO:0000313" key="3">
    <source>
        <dbReference type="Proteomes" id="UP000077748"/>
    </source>
</evidence>
<name>A0A1A9KBB1_9PSED</name>
<evidence type="ECO:0000259" key="1">
    <source>
        <dbReference type="SMART" id="SM00642"/>
    </source>
</evidence>
<dbReference type="InterPro" id="IPR012767">
    <property type="entry name" value="Trehalose_TreY"/>
</dbReference>
<evidence type="ECO:0000313" key="2">
    <source>
        <dbReference type="EMBL" id="ANI14937.1"/>
    </source>
</evidence>
<dbReference type="Gene3D" id="3.30.1590.10">
    <property type="entry name" value="Maltooligosyl trehalose synthase, domain 2"/>
    <property type="match status" value="1"/>
</dbReference>
<dbReference type="InterPro" id="IPR006047">
    <property type="entry name" value="GH13_cat_dom"/>
</dbReference>
<dbReference type="GO" id="GO:0005992">
    <property type="term" value="P:trehalose biosynthetic process"/>
    <property type="evidence" value="ECO:0007669"/>
    <property type="project" value="TreeGrafter"/>
</dbReference>
<dbReference type="Gene3D" id="3.20.20.80">
    <property type="entry name" value="Glycosidases"/>
    <property type="match status" value="3"/>
</dbReference>
<organism evidence="2 3">
    <name type="scientific">Pseudomonas citronellolis</name>
    <dbReference type="NCBI Taxonomy" id="53408"/>
    <lineage>
        <taxon>Bacteria</taxon>
        <taxon>Pseudomonadati</taxon>
        <taxon>Pseudomonadota</taxon>
        <taxon>Gammaproteobacteria</taxon>
        <taxon>Pseudomonadales</taxon>
        <taxon>Pseudomonadaceae</taxon>
        <taxon>Pseudomonas</taxon>
    </lineage>
</organism>
<feature type="domain" description="Glycosyl hydrolase family 13 catalytic" evidence="1">
    <location>
        <begin position="5"/>
        <end position="479"/>
    </location>
</feature>
<dbReference type="PANTHER" id="PTHR10357:SF216">
    <property type="entry name" value="MALTOOLIGOSYL TREHALOSE SYNTHASE-RELATED"/>
    <property type="match status" value="1"/>
</dbReference>
<dbReference type="SMART" id="SM00642">
    <property type="entry name" value="Aamy"/>
    <property type="match status" value="1"/>
</dbReference>
<dbReference type="CDD" id="cd11336">
    <property type="entry name" value="AmyAc_MTSase"/>
    <property type="match status" value="1"/>
</dbReference>
<dbReference type="Pfam" id="PF00128">
    <property type="entry name" value="Alpha-amylase"/>
    <property type="match status" value="1"/>
</dbReference>
<dbReference type="PANTHER" id="PTHR10357">
    <property type="entry name" value="ALPHA-AMYLASE FAMILY MEMBER"/>
    <property type="match status" value="1"/>
</dbReference>
<dbReference type="RefSeq" id="WP_064582918.1">
    <property type="nucleotide sequence ID" value="NZ_CP015878.1"/>
</dbReference>
<dbReference type="SUPFAM" id="SSF51445">
    <property type="entry name" value="(Trans)glycosidases"/>
    <property type="match status" value="1"/>
</dbReference>
<dbReference type="Proteomes" id="UP000077748">
    <property type="component" value="Chromosome"/>
</dbReference>
<dbReference type="GO" id="GO:0030980">
    <property type="term" value="P:alpha-glucan catabolic process"/>
    <property type="evidence" value="ECO:0007669"/>
    <property type="project" value="TreeGrafter"/>
</dbReference>
<dbReference type="GO" id="GO:0047470">
    <property type="term" value="F:(1,4)-alpha-D-glucan 1-alpha-D-glucosylmutase activity"/>
    <property type="evidence" value="ECO:0007669"/>
    <property type="project" value="TreeGrafter"/>
</dbReference>
<dbReference type="NCBIfam" id="TIGR02401">
    <property type="entry name" value="trehalose_TreY"/>
    <property type="match status" value="1"/>
</dbReference>
<dbReference type="EMBL" id="CP015878">
    <property type="protein sequence ID" value="ANI14937.1"/>
    <property type="molecule type" value="Genomic_DNA"/>
</dbReference>
<accession>A0A1A9KBB1</accession>
<gene>
    <name evidence="2" type="ORF">A9C11_13460</name>
</gene>
<proteinExistence type="predicted"/>